<dbReference type="AlphaFoldDB" id="G9WWT4"/>
<dbReference type="InterPro" id="IPR025528">
    <property type="entry name" value="BrnA_antitoxin"/>
</dbReference>
<dbReference type="RefSeq" id="WP_009429905.1">
    <property type="nucleotide sequence ID" value="NZ_JH414505.1"/>
</dbReference>
<dbReference type="EMBL" id="AFZD01000021">
    <property type="protein sequence ID" value="EHL09487.1"/>
    <property type="molecule type" value="Genomic_DNA"/>
</dbReference>
<sequence length="104" mass="11981">MAMKKYNLDKNSKLTDEQFLELKEAALRPLSFDEDCPELTDEELARFKRIAEINKEERRKQSVTLRLSPHALKKAKSLGKGYTSVLSRILESALDDNELLKKSL</sequence>
<gene>
    <name evidence="1" type="ORF">HMPREF9624_01528</name>
</gene>
<dbReference type="PATRIC" id="fig|796944.3.peg.2284"/>
<evidence type="ECO:0000313" key="2">
    <source>
        <dbReference type="Proteomes" id="UP000003527"/>
    </source>
</evidence>
<accession>G9WWT4</accession>
<dbReference type="Proteomes" id="UP000003527">
    <property type="component" value="Unassembled WGS sequence"/>
</dbReference>
<name>G9WWT4_9FIRM</name>
<comment type="caution">
    <text evidence="1">The sequence shown here is derived from an EMBL/GenBank/DDBJ whole genome shotgun (WGS) entry which is preliminary data.</text>
</comment>
<keyword evidence="2" id="KW-1185">Reference proteome</keyword>
<dbReference type="HOGENOM" id="CLU_174115_0_0_9"/>
<reference evidence="1 2" key="1">
    <citation type="submission" date="2011-08" db="EMBL/GenBank/DDBJ databases">
        <title>The Genome Sequence of Oribacterium sp. ACB7.</title>
        <authorList>
            <consortium name="The Broad Institute Genome Sequencing Platform"/>
            <person name="Earl A."/>
            <person name="Ward D."/>
            <person name="Feldgarden M."/>
            <person name="Gevers D."/>
            <person name="Sizova M."/>
            <person name="Hazen A."/>
            <person name="Epstein S."/>
            <person name="Young S.K."/>
            <person name="Zeng Q."/>
            <person name="Gargeya S."/>
            <person name="Fitzgerald M."/>
            <person name="Haas B."/>
            <person name="Abouelleil A."/>
            <person name="Alvarado L."/>
            <person name="Arachchi H.M."/>
            <person name="Berlin A."/>
            <person name="Brown A."/>
            <person name="Chapman S.B."/>
            <person name="Chen Z."/>
            <person name="Dunbar C."/>
            <person name="Freedman E."/>
            <person name="Gearin G."/>
            <person name="Gellesch M."/>
            <person name="Goldberg J."/>
            <person name="Griggs A."/>
            <person name="Gujja S."/>
            <person name="Heiman D."/>
            <person name="Howarth C."/>
            <person name="Larson L."/>
            <person name="Lui A."/>
            <person name="MacDonald P.J.P."/>
            <person name="Montmayeur A."/>
            <person name="Murphy C."/>
            <person name="Neiman D."/>
            <person name="Pearson M."/>
            <person name="Priest M."/>
            <person name="Roberts A."/>
            <person name="Saif S."/>
            <person name="Shea T."/>
            <person name="Shenoy N."/>
            <person name="Sisk P."/>
            <person name="Stolte C."/>
            <person name="Sykes S."/>
            <person name="Wortman J."/>
            <person name="Nusbaum C."/>
            <person name="Birren B."/>
        </authorList>
    </citation>
    <scope>NUCLEOTIDE SEQUENCE [LARGE SCALE GENOMIC DNA]</scope>
    <source>
        <strain evidence="1 2">ACB7</strain>
    </source>
</reference>
<protein>
    <recommendedName>
        <fullName evidence="3">Antitoxin</fullName>
    </recommendedName>
</protein>
<evidence type="ECO:0000313" key="1">
    <source>
        <dbReference type="EMBL" id="EHL09487.1"/>
    </source>
</evidence>
<evidence type="ECO:0008006" key="3">
    <source>
        <dbReference type="Google" id="ProtNLM"/>
    </source>
</evidence>
<proteinExistence type="predicted"/>
<dbReference type="Pfam" id="PF14384">
    <property type="entry name" value="BrnA_antitoxin"/>
    <property type="match status" value="1"/>
</dbReference>
<organism evidence="1 2">
    <name type="scientific">Oribacterium asaccharolyticum ACB7</name>
    <dbReference type="NCBI Taxonomy" id="796944"/>
    <lineage>
        <taxon>Bacteria</taxon>
        <taxon>Bacillati</taxon>
        <taxon>Bacillota</taxon>
        <taxon>Clostridia</taxon>
        <taxon>Lachnospirales</taxon>
        <taxon>Lachnospiraceae</taxon>
        <taxon>Oribacterium</taxon>
    </lineage>
</organism>